<evidence type="ECO:0000256" key="1">
    <source>
        <dbReference type="SAM" id="MobiDB-lite"/>
    </source>
</evidence>
<feature type="compositionally biased region" description="Acidic residues" evidence="1">
    <location>
        <begin position="1"/>
        <end position="22"/>
    </location>
</feature>
<evidence type="ECO:0000313" key="3">
    <source>
        <dbReference type="EMBL" id="GGF10206.1"/>
    </source>
</evidence>
<dbReference type="InterPro" id="IPR043763">
    <property type="entry name" value="DUF5709"/>
</dbReference>
<feature type="domain" description="DUF5709" evidence="2">
    <location>
        <begin position="107"/>
        <end position="155"/>
    </location>
</feature>
<accession>A0ABQ1U6K6</accession>
<dbReference type="Proteomes" id="UP000632454">
    <property type="component" value="Unassembled WGS sequence"/>
</dbReference>
<proteinExistence type="predicted"/>
<evidence type="ECO:0000313" key="4">
    <source>
        <dbReference type="Proteomes" id="UP000632454"/>
    </source>
</evidence>
<name>A0ABQ1U6K6_9NOCA</name>
<feature type="region of interest" description="Disordered" evidence="1">
    <location>
        <begin position="1"/>
        <end position="158"/>
    </location>
</feature>
<feature type="compositionally biased region" description="Acidic residues" evidence="1">
    <location>
        <begin position="96"/>
        <end position="108"/>
    </location>
</feature>
<protein>
    <recommendedName>
        <fullName evidence="2">DUF5709 domain-containing protein</fullName>
    </recommendedName>
</protein>
<comment type="caution">
    <text evidence="3">The sequence shown here is derived from an EMBL/GenBank/DDBJ whole genome shotgun (WGS) entry which is preliminary data.</text>
</comment>
<dbReference type="RefSeq" id="WP_188486215.1">
    <property type="nucleotide sequence ID" value="NZ_BMCS01000001.1"/>
</dbReference>
<gene>
    <name evidence="3" type="ORF">GCM10007298_02720</name>
</gene>
<organism evidence="3 4">
    <name type="scientific">Williamsia phyllosphaerae</name>
    <dbReference type="NCBI Taxonomy" id="885042"/>
    <lineage>
        <taxon>Bacteria</taxon>
        <taxon>Bacillati</taxon>
        <taxon>Actinomycetota</taxon>
        <taxon>Actinomycetes</taxon>
        <taxon>Mycobacteriales</taxon>
        <taxon>Nocardiaceae</taxon>
        <taxon>Williamsia</taxon>
    </lineage>
</organism>
<sequence length="158" mass="16905">MSDDVDSTPEGSDGEYSLDSDDQLQPGDTLDERGVEDILDEGYSPPEKPSKAMRYGVTAEDQREGESLDEHLAEEEPDPAAQINLHDDPPAPDPDGVPDDIDEYDNEVGDERSGRLLAPDEGVDAHLSSQETAEDVGFDGAAASAEEAAVHVVPDERA</sequence>
<evidence type="ECO:0000259" key="2">
    <source>
        <dbReference type="Pfam" id="PF18970"/>
    </source>
</evidence>
<keyword evidence="4" id="KW-1185">Reference proteome</keyword>
<dbReference type="Pfam" id="PF18970">
    <property type="entry name" value="DUF5709"/>
    <property type="match status" value="1"/>
</dbReference>
<dbReference type="EMBL" id="BMCS01000001">
    <property type="protein sequence ID" value="GGF10206.1"/>
    <property type="molecule type" value="Genomic_DNA"/>
</dbReference>
<reference evidence="4" key="1">
    <citation type="journal article" date="2019" name="Int. J. Syst. Evol. Microbiol.">
        <title>The Global Catalogue of Microorganisms (GCM) 10K type strain sequencing project: providing services to taxonomists for standard genome sequencing and annotation.</title>
        <authorList>
            <consortium name="The Broad Institute Genomics Platform"/>
            <consortium name="The Broad Institute Genome Sequencing Center for Infectious Disease"/>
            <person name="Wu L."/>
            <person name="Ma J."/>
        </authorList>
    </citation>
    <scope>NUCLEOTIDE SEQUENCE [LARGE SCALE GENOMIC DNA]</scope>
    <source>
        <strain evidence="4">CCM 7855</strain>
    </source>
</reference>
<feature type="compositionally biased region" description="Basic and acidic residues" evidence="1">
    <location>
        <begin position="60"/>
        <end position="71"/>
    </location>
</feature>